<evidence type="ECO:0000313" key="8">
    <source>
        <dbReference type="Proteomes" id="UP000318055"/>
    </source>
</evidence>
<dbReference type="EC" id="4.1.1.36" evidence="3"/>
<sequence>MKRILLIVGGGIAAYKACELIRLIRNAGHSVTCVLTAGGQHFVTPMTLAALSENQVYTTLWDLKDEAEMGHIQLSRNADLVVVAPATADLIAKMAGGQADDLATTLLLATDKPVLAAPAMNVRMWHHAATQRNVATLRTDGVSVMAPDEGPMACGEYGPGRLPEPEAILRAIEEALAPSAGRLKGKHILVTAGPTHEPIDPVRYIANRSSGKQGYEIAHALAALGARVTLVSGPVALAPPAGVTRVAVETAREMQAAVDAALPADAAVMVAAVADWRLGDAAEQKIKKGEAAPQLALVENPDILAGLAKSSQRPRLLIGFAAETERVVEHAVAKRTRKGADWIVANDVSGDVMGGDANTIYLVTATGVESWETLPKPDVARRLAERIADAL</sequence>
<feature type="region of interest" description="Phosphopantothenoylcysteine decarboxylase" evidence="3">
    <location>
        <begin position="1"/>
        <end position="187"/>
    </location>
</feature>
<protein>
    <recommendedName>
        <fullName evidence="3">Coenzyme A biosynthesis bifunctional protein CoaBC</fullName>
    </recommendedName>
    <alternativeName>
        <fullName evidence="3">DNA/pantothenate metabolism flavoprotein</fullName>
    </alternativeName>
    <alternativeName>
        <fullName evidence="3">Phosphopantothenoylcysteine synthetase/decarboxylase</fullName>
        <shortName evidence="3">PPCS-PPCDC</shortName>
    </alternativeName>
    <domain>
        <recommendedName>
            <fullName evidence="3">Phosphopantothenoylcysteine decarboxylase</fullName>
            <shortName evidence="3">PPC decarboxylase</shortName>
            <shortName evidence="3">PPC-DC</shortName>
            <ecNumber evidence="3">4.1.1.36</ecNumber>
        </recommendedName>
        <alternativeName>
            <fullName evidence="3">CoaC</fullName>
        </alternativeName>
    </domain>
    <domain>
        <recommendedName>
            <fullName evidence="3">Phosphopantothenate--cysteine ligase</fullName>
            <ecNumber evidence="3">6.3.2.5</ecNumber>
        </recommendedName>
        <alternativeName>
            <fullName evidence="3">CoaB</fullName>
        </alternativeName>
        <alternativeName>
            <fullName evidence="3">Phosphopantothenoylcysteine synthetase</fullName>
            <shortName evidence="3">PPC synthetase</shortName>
            <shortName evidence="3">PPC-S</shortName>
        </alternativeName>
    </domain>
</protein>
<dbReference type="GO" id="GO:0046872">
    <property type="term" value="F:metal ion binding"/>
    <property type="evidence" value="ECO:0007669"/>
    <property type="project" value="UniProtKB-KW"/>
</dbReference>
<dbReference type="HAMAP" id="MF_02225">
    <property type="entry name" value="CoaBC"/>
    <property type="match status" value="1"/>
</dbReference>
<dbReference type="GO" id="GO:0010181">
    <property type="term" value="F:FMN binding"/>
    <property type="evidence" value="ECO:0007669"/>
    <property type="project" value="UniProtKB-UniRule"/>
</dbReference>
<keyword evidence="1 3" id="KW-0210">Decarboxylase</keyword>
<dbReference type="Pfam" id="PF02441">
    <property type="entry name" value="Flavoprotein"/>
    <property type="match status" value="1"/>
</dbReference>
<evidence type="ECO:0000256" key="3">
    <source>
        <dbReference type="HAMAP-Rule" id="MF_02225"/>
    </source>
</evidence>
<comment type="pathway">
    <text evidence="3 4">Cofactor biosynthesis; coenzyme A biosynthesis; CoA from (R)-pantothenate: step 3/5.</text>
</comment>
<comment type="similarity">
    <text evidence="3 4">In the N-terminal section; belongs to the HFCD (homo-oligomeric flavin containing Cys decarboxylase) superfamily.</text>
</comment>
<comment type="cofactor">
    <cofactor evidence="3">
        <name>FMN</name>
        <dbReference type="ChEBI" id="CHEBI:58210"/>
    </cofactor>
    <text evidence="3">Binds 1 FMN per subunit.</text>
</comment>
<dbReference type="InterPro" id="IPR007085">
    <property type="entry name" value="DNA/pantothenate-metab_flavo_C"/>
</dbReference>
<feature type="active site" description="Proton donor" evidence="3">
    <location>
        <position position="154"/>
    </location>
</feature>
<dbReference type="Pfam" id="PF04127">
    <property type="entry name" value="DFP"/>
    <property type="match status" value="1"/>
</dbReference>
<dbReference type="EC" id="6.3.2.5" evidence="3"/>
<dbReference type="SUPFAM" id="SSF102645">
    <property type="entry name" value="CoaB-like"/>
    <property type="match status" value="1"/>
</dbReference>
<keyword evidence="3 4" id="KW-0288">FMN</keyword>
<dbReference type="NCBIfam" id="TIGR00521">
    <property type="entry name" value="coaBC_dfp"/>
    <property type="match status" value="1"/>
</dbReference>
<keyword evidence="3" id="KW-0479">Metal-binding</keyword>
<evidence type="ECO:0000259" key="6">
    <source>
        <dbReference type="Pfam" id="PF04127"/>
    </source>
</evidence>
<feature type="binding site" evidence="3">
    <location>
        <position position="320"/>
    </location>
    <ligand>
        <name>CTP</name>
        <dbReference type="ChEBI" id="CHEBI:37563"/>
    </ligand>
</feature>
<dbReference type="InterPro" id="IPR036551">
    <property type="entry name" value="Flavin_trans-like"/>
</dbReference>
<dbReference type="InterPro" id="IPR003382">
    <property type="entry name" value="Flavoprotein"/>
</dbReference>
<feature type="binding site" evidence="3">
    <location>
        <position position="275"/>
    </location>
    <ligand>
        <name>CTP</name>
        <dbReference type="ChEBI" id="CHEBI:37563"/>
    </ligand>
</feature>
<feature type="binding site" evidence="3">
    <location>
        <position position="285"/>
    </location>
    <ligand>
        <name>CTP</name>
        <dbReference type="ChEBI" id="CHEBI:37563"/>
    </ligand>
</feature>
<comment type="function">
    <text evidence="4">Catalyzes two steps in the biosynthesis of coenzyme A. In the first step cysteine is conjugated to 4'-phosphopantothenate to form 4-phosphopantothenoylcysteine, in the latter compound is decarboxylated to form 4'-phosphopantotheine.</text>
</comment>
<dbReference type="InterPro" id="IPR035929">
    <property type="entry name" value="CoaB-like_sf"/>
</dbReference>
<comment type="cofactor">
    <cofactor evidence="3">
        <name>Mg(2+)</name>
        <dbReference type="ChEBI" id="CHEBI:18420"/>
    </cofactor>
</comment>
<dbReference type="OrthoDB" id="9802554at2"/>
<dbReference type="Gene3D" id="3.40.50.10300">
    <property type="entry name" value="CoaB-like"/>
    <property type="match status" value="1"/>
</dbReference>
<comment type="catalytic activity">
    <reaction evidence="3 4">
        <text>(R)-4'-phosphopantothenate + L-cysteine + CTP = N-[(R)-4-phosphopantothenoyl]-L-cysteine + CMP + diphosphate + H(+)</text>
        <dbReference type="Rhea" id="RHEA:19397"/>
        <dbReference type="ChEBI" id="CHEBI:10986"/>
        <dbReference type="ChEBI" id="CHEBI:15378"/>
        <dbReference type="ChEBI" id="CHEBI:33019"/>
        <dbReference type="ChEBI" id="CHEBI:35235"/>
        <dbReference type="ChEBI" id="CHEBI:37563"/>
        <dbReference type="ChEBI" id="CHEBI:59458"/>
        <dbReference type="ChEBI" id="CHEBI:60377"/>
        <dbReference type="EC" id="6.3.2.5"/>
    </reaction>
</comment>
<dbReference type="KEGG" id="ssua:FPZ54_19660"/>
<accession>A0A518RKQ5</accession>
<keyword evidence="8" id="KW-1185">Reference proteome</keyword>
<feature type="domain" description="Flavoprotein" evidence="5">
    <location>
        <begin position="2"/>
        <end position="175"/>
    </location>
</feature>
<dbReference type="GO" id="GO:0004632">
    <property type="term" value="F:phosphopantothenate--cysteine ligase activity"/>
    <property type="evidence" value="ECO:0007669"/>
    <property type="project" value="UniProtKB-UniRule"/>
</dbReference>
<feature type="domain" description="DNA/pantothenate metabolism flavoprotein C-terminal" evidence="6">
    <location>
        <begin position="183"/>
        <end position="389"/>
    </location>
</feature>
<feature type="binding site" evidence="3">
    <location>
        <position position="334"/>
    </location>
    <ligand>
        <name>CTP</name>
        <dbReference type="ChEBI" id="CHEBI:37563"/>
    </ligand>
</feature>
<keyword evidence="3" id="KW-0460">Magnesium</keyword>
<name>A0A518RKQ5_9SPHN</name>
<comment type="catalytic activity">
    <reaction evidence="3 4">
        <text>N-[(R)-4-phosphopantothenoyl]-L-cysteine + H(+) = (R)-4'-phosphopantetheine + CO2</text>
        <dbReference type="Rhea" id="RHEA:16793"/>
        <dbReference type="ChEBI" id="CHEBI:15378"/>
        <dbReference type="ChEBI" id="CHEBI:16526"/>
        <dbReference type="ChEBI" id="CHEBI:59458"/>
        <dbReference type="ChEBI" id="CHEBI:61723"/>
        <dbReference type="EC" id="4.1.1.36"/>
    </reaction>
</comment>
<dbReference type="UniPathway" id="UPA00241">
    <property type="reaction ID" value="UER00353"/>
</dbReference>
<dbReference type="Gene3D" id="3.40.50.1950">
    <property type="entry name" value="Flavin prenyltransferase-like"/>
    <property type="match status" value="1"/>
</dbReference>
<evidence type="ECO:0000256" key="4">
    <source>
        <dbReference type="RuleBase" id="RU364078"/>
    </source>
</evidence>
<feature type="region of interest" description="Phosphopantothenate--cysteine ligase" evidence="3">
    <location>
        <begin position="188"/>
        <end position="391"/>
    </location>
</feature>
<dbReference type="GO" id="GO:0004633">
    <property type="term" value="F:phosphopantothenoylcysteine decarboxylase activity"/>
    <property type="evidence" value="ECO:0007669"/>
    <property type="project" value="UniProtKB-UniRule"/>
</dbReference>
<dbReference type="PANTHER" id="PTHR14359">
    <property type="entry name" value="HOMO-OLIGOMERIC FLAVIN CONTAINING CYS DECARBOXYLASE FAMILY"/>
    <property type="match status" value="1"/>
</dbReference>
<comment type="caution">
    <text evidence="3">Lacks conserved residue(s) required for the propagation of feature annotation.</text>
</comment>
<dbReference type="Proteomes" id="UP000318055">
    <property type="component" value="Chromosome"/>
</dbReference>
<keyword evidence="3 4" id="KW-0436">Ligase</keyword>
<evidence type="ECO:0000313" key="7">
    <source>
        <dbReference type="EMBL" id="QDX28010.1"/>
    </source>
</evidence>
<keyword evidence="2 3" id="KW-0456">Lyase</keyword>
<keyword evidence="3 4" id="KW-0285">Flavoprotein</keyword>
<dbReference type="GO" id="GO:0015941">
    <property type="term" value="P:pantothenate catabolic process"/>
    <property type="evidence" value="ECO:0007669"/>
    <property type="project" value="InterPro"/>
</dbReference>
<dbReference type="PANTHER" id="PTHR14359:SF6">
    <property type="entry name" value="PHOSPHOPANTOTHENOYLCYSTEINE DECARBOXYLASE"/>
    <property type="match status" value="1"/>
</dbReference>
<evidence type="ECO:0000259" key="5">
    <source>
        <dbReference type="Pfam" id="PF02441"/>
    </source>
</evidence>
<evidence type="ECO:0000256" key="1">
    <source>
        <dbReference type="ARBA" id="ARBA00022793"/>
    </source>
</evidence>
<proteinExistence type="inferred from homology"/>
<comment type="pathway">
    <text evidence="3 4">Cofactor biosynthesis; coenzyme A biosynthesis; CoA from (R)-pantothenate: step 2/5.</text>
</comment>
<feature type="binding site" evidence="3">
    <location>
        <position position="338"/>
    </location>
    <ligand>
        <name>CTP</name>
        <dbReference type="ChEBI" id="CHEBI:37563"/>
    </ligand>
</feature>
<dbReference type="GO" id="GO:0071513">
    <property type="term" value="C:phosphopantothenoylcysteine decarboxylase complex"/>
    <property type="evidence" value="ECO:0007669"/>
    <property type="project" value="TreeGrafter"/>
</dbReference>
<dbReference type="GO" id="GO:0015937">
    <property type="term" value="P:coenzyme A biosynthetic process"/>
    <property type="evidence" value="ECO:0007669"/>
    <property type="project" value="UniProtKB-UniRule"/>
</dbReference>
<organism evidence="7 8">
    <name type="scientific">Sphingomonas suaedae</name>
    <dbReference type="NCBI Taxonomy" id="2599297"/>
    <lineage>
        <taxon>Bacteria</taxon>
        <taxon>Pseudomonadati</taxon>
        <taxon>Pseudomonadota</taxon>
        <taxon>Alphaproteobacteria</taxon>
        <taxon>Sphingomonadales</taxon>
        <taxon>Sphingomonadaceae</taxon>
        <taxon>Sphingomonas</taxon>
    </lineage>
</organism>
<dbReference type="RefSeq" id="WP_145849481.1">
    <property type="nucleotide sequence ID" value="NZ_CP042239.1"/>
</dbReference>
<reference evidence="7 8" key="1">
    <citation type="submission" date="2019-07" db="EMBL/GenBank/DDBJ databases">
        <title>Sphingomonas alkalisoli sp. nov., isolated from rhizosphere soil of Suaedae salsa.</title>
        <authorList>
            <person name="Zhang H."/>
            <person name="Xu L."/>
            <person name="Zhang J.-X."/>
            <person name="Sun J.-Q."/>
        </authorList>
    </citation>
    <scope>NUCLEOTIDE SEQUENCE [LARGE SCALE GENOMIC DNA]</scope>
    <source>
        <strain evidence="7 8">XS-10</strain>
    </source>
</reference>
<comment type="similarity">
    <text evidence="3 4">In the C-terminal section; belongs to the PPC synthetase family.</text>
</comment>
<dbReference type="SUPFAM" id="SSF52507">
    <property type="entry name" value="Homo-oligomeric flavin-containing Cys decarboxylases, HFCD"/>
    <property type="match status" value="1"/>
</dbReference>
<dbReference type="AlphaFoldDB" id="A0A518RKQ5"/>
<keyword evidence="3" id="KW-0511">Multifunctional enzyme</keyword>
<comment type="function">
    <text evidence="3">Catalyzes two sequential steps in the biosynthesis of coenzyme A. In the first step cysteine is conjugated to 4'-phosphopantothenate to form 4-phosphopantothenoylcysteine. In the second step the latter compound is decarboxylated to form 4'-phosphopantotheine.</text>
</comment>
<dbReference type="EMBL" id="CP042239">
    <property type="protein sequence ID" value="QDX28010.1"/>
    <property type="molecule type" value="Genomic_DNA"/>
</dbReference>
<feature type="binding site" evidence="3">
    <location>
        <begin position="301"/>
        <end position="304"/>
    </location>
    <ligand>
        <name>CTP</name>
        <dbReference type="ChEBI" id="CHEBI:37563"/>
    </ligand>
</feature>
<gene>
    <name evidence="3 7" type="primary">coaBC</name>
    <name evidence="7" type="ORF">FPZ54_19660</name>
</gene>
<evidence type="ECO:0000256" key="2">
    <source>
        <dbReference type="ARBA" id="ARBA00023239"/>
    </source>
</evidence>
<dbReference type="InterPro" id="IPR005252">
    <property type="entry name" value="CoaBC"/>
</dbReference>